<protein>
    <recommendedName>
        <fullName evidence="4">ATPase AAA-type core domain-containing protein</fullName>
    </recommendedName>
</protein>
<dbReference type="GO" id="GO:0016887">
    <property type="term" value="F:ATP hydrolysis activity"/>
    <property type="evidence" value="ECO:0007669"/>
    <property type="project" value="InterPro"/>
</dbReference>
<dbReference type="AlphaFoldDB" id="A0A0L0SAR4"/>
<keyword evidence="3" id="KW-1185">Reference proteome</keyword>
<reference evidence="3" key="2">
    <citation type="submission" date="2009-11" db="EMBL/GenBank/DDBJ databases">
        <title>The Genome Sequence of Allomyces macrogynus strain ATCC 38327.</title>
        <authorList>
            <consortium name="The Broad Institute Genome Sequencing Platform"/>
            <person name="Russ C."/>
            <person name="Cuomo C."/>
            <person name="Shea T."/>
            <person name="Young S.K."/>
            <person name="Zeng Q."/>
            <person name="Koehrsen M."/>
            <person name="Haas B."/>
            <person name="Borodovsky M."/>
            <person name="Guigo R."/>
            <person name="Alvarado L."/>
            <person name="Berlin A."/>
            <person name="Borenstein D."/>
            <person name="Chen Z."/>
            <person name="Engels R."/>
            <person name="Freedman E."/>
            <person name="Gellesch M."/>
            <person name="Goldberg J."/>
            <person name="Griggs A."/>
            <person name="Gujja S."/>
            <person name="Heiman D."/>
            <person name="Hepburn T."/>
            <person name="Howarth C."/>
            <person name="Jen D."/>
            <person name="Larson L."/>
            <person name="Lewis B."/>
            <person name="Mehta T."/>
            <person name="Park D."/>
            <person name="Pearson M."/>
            <person name="Roberts A."/>
            <person name="Saif S."/>
            <person name="Shenoy N."/>
            <person name="Sisk P."/>
            <person name="Stolte C."/>
            <person name="Sykes S."/>
            <person name="Walk T."/>
            <person name="White J."/>
            <person name="Yandava C."/>
            <person name="Burger G."/>
            <person name="Gray M.W."/>
            <person name="Holland P.W.H."/>
            <person name="King N."/>
            <person name="Lang F.B.F."/>
            <person name="Roger A.J."/>
            <person name="Ruiz-Trillo I."/>
            <person name="Lander E."/>
            <person name="Nusbaum C."/>
        </authorList>
    </citation>
    <scope>NUCLEOTIDE SEQUENCE [LARGE SCALE GENOMIC DNA]</scope>
    <source>
        <strain evidence="3">ATCC 38327</strain>
    </source>
</reference>
<dbReference type="InterPro" id="IPR027417">
    <property type="entry name" value="P-loop_NTPase"/>
</dbReference>
<dbReference type="InterPro" id="IPR050168">
    <property type="entry name" value="AAA_ATPase_domain"/>
</dbReference>
<evidence type="ECO:0000313" key="2">
    <source>
        <dbReference type="EMBL" id="KNE59522.1"/>
    </source>
</evidence>
<dbReference type="Proteomes" id="UP000054350">
    <property type="component" value="Unassembled WGS sequence"/>
</dbReference>
<name>A0A0L0SAR4_ALLM3</name>
<feature type="compositionally biased region" description="Acidic residues" evidence="1">
    <location>
        <begin position="121"/>
        <end position="135"/>
    </location>
</feature>
<dbReference type="SUPFAM" id="SSF52540">
    <property type="entry name" value="P-loop containing nucleoside triphosphate hydrolases"/>
    <property type="match status" value="1"/>
</dbReference>
<dbReference type="PROSITE" id="PS00674">
    <property type="entry name" value="AAA"/>
    <property type="match status" value="1"/>
</dbReference>
<reference evidence="2 3" key="1">
    <citation type="submission" date="2009-11" db="EMBL/GenBank/DDBJ databases">
        <title>Annotation of Allomyces macrogynus ATCC 38327.</title>
        <authorList>
            <consortium name="The Broad Institute Genome Sequencing Platform"/>
            <person name="Russ C."/>
            <person name="Cuomo C."/>
            <person name="Burger G."/>
            <person name="Gray M.W."/>
            <person name="Holland P.W.H."/>
            <person name="King N."/>
            <person name="Lang F.B.F."/>
            <person name="Roger A.J."/>
            <person name="Ruiz-Trillo I."/>
            <person name="Young S.K."/>
            <person name="Zeng Q."/>
            <person name="Gargeya S."/>
            <person name="Fitzgerald M."/>
            <person name="Haas B."/>
            <person name="Abouelleil A."/>
            <person name="Alvarado L."/>
            <person name="Arachchi H.M."/>
            <person name="Berlin A."/>
            <person name="Chapman S.B."/>
            <person name="Gearin G."/>
            <person name="Goldberg J."/>
            <person name="Griggs A."/>
            <person name="Gujja S."/>
            <person name="Hansen M."/>
            <person name="Heiman D."/>
            <person name="Howarth C."/>
            <person name="Larimer J."/>
            <person name="Lui A."/>
            <person name="MacDonald P.J.P."/>
            <person name="McCowen C."/>
            <person name="Montmayeur A."/>
            <person name="Murphy C."/>
            <person name="Neiman D."/>
            <person name="Pearson M."/>
            <person name="Priest M."/>
            <person name="Roberts A."/>
            <person name="Saif S."/>
            <person name="Shea T."/>
            <person name="Sisk P."/>
            <person name="Stolte C."/>
            <person name="Sykes S."/>
            <person name="Wortman J."/>
            <person name="Nusbaum C."/>
            <person name="Birren B."/>
        </authorList>
    </citation>
    <scope>NUCLEOTIDE SEQUENCE [LARGE SCALE GENOMIC DNA]</scope>
    <source>
        <strain evidence="2 3">ATCC 38327</strain>
    </source>
</reference>
<dbReference type="eggNOG" id="KOG0730">
    <property type="taxonomic scope" value="Eukaryota"/>
</dbReference>
<dbReference type="Gene3D" id="3.40.50.300">
    <property type="entry name" value="P-loop containing nucleotide triphosphate hydrolases"/>
    <property type="match status" value="1"/>
</dbReference>
<gene>
    <name evidence="2" type="ORF">AMAG_18195</name>
</gene>
<dbReference type="PANTHER" id="PTHR23077:SF117">
    <property type="entry name" value="AAA+ ATPASE DOMAIN-CONTAINING PROTEIN"/>
    <property type="match status" value="1"/>
</dbReference>
<dbReference type="Gene3D" id="1.10.8.60">
    <property type="match status" value="1"/>
</dbReference>
<dbReference type="GO" id="GO:0005524">
    <property type="term" value="F:ATP binding"/>
    <property type="evidence" value="ECO:0007669"/>
    <property type="project" value="InterPro"/>
</dbReference>
<feature type="region of interest" description="Disordered" evidence="1">
    <location>
        <begin position="118"/>
        <end position="151"/>
    </location>
</feature>
<dbReference type="OrthoDB" id="539829at2759"/>
<evidence type="ECO:0000313" key="3">
    <source>
        <dbReference type="Proteomes" id="UP000054350"/>
    </source>
</evidence>
<dbReference type="VEuPathDB" id="FungiDB:AMAG_18195"/>
<proteinExistence type="predicted"/>
<evidence type="ECO:0000256" key="1">
    <source>
        <dbReference type="SAM" id="MobiDB-lite"/>
    </source>
</evidence>
<dbReference type="STRING" id="578462.A0A0L0SAR4"/>
<dbReference type="EMBL" id="GG745334">
    <property type="protein sequence ID" value="KNE59522.1"/>
    <property type="molecule type" value="Genomic_DNA"/>
</dbReference>
<dbReference type="PANTHER" id="PTHR23077">
    <property type="entry name" value="AAA-FAMILY ATPASE"/>
    <property type="match status" value="1"/>
</dbReference>
<dbReference type="InterPro" id="IPR003960">
    <property type="entry name" value="ATPase_AAA_CS"/>
</dbReference>
<organism evidence="2 3">
    <name type="scientific">Allomyces macrogynus (strain ATCC 38327)</name>
    <name type="common">Allomyces javanicus var. macrogynus</name>
    <dbReference type="NCBI Taxonomy" id="578462"/>
    <lineage>
        <taxon>Eukaryota</taxon>
        <taxon>Fungi</taxon>
        <taxon>Fungi incertae sedis</taxon>
        <taxon>Blastocladiomycota</taxon>
        <taxon>Blastocladiomycetes</taxon>
        <taxon>Blastocladiales</taxon>
        <taxon>Blastocladiaceae</taxon>
        <taxon>Allomyces</taxon>
    </lineage>
</organism>
<sequence length="170" mass="18364">MDGVTTRTGVLVLGCTNRPGAMDDALLRPGRLDQLLLVPLPGKADRQAILAASGVRLAPDMNLVRVAAQTVAWSGGDLLRLLREAGIAAVAENAGADVIAWRHIVDAGRQRGLRLDGNGTVEEEEEMDVDEDESGWVDVGEPTTERKGSARARARRIMAPYLRFLNDRVK</sequence>
<evidence type="ECO:0008006" key="4">
    <source>
        <dbReference type="Google" id="ProtNLM"/>
    </source>
</evidence>
<accession>A0A0L0SAR4</accession>